<evidence type="ECO:0000313" key="2">
    <source>
        <dbReference type="Proteomes" id="UP000619457"/>
    </source>
</evidence>
<accession>A0A918UK00</accession>
<sequence length="384" mass="44717">MTSAIVVVGFNRPKSLSRLLNSLSLAEYSSDNIPLIVSIDHTDTESNAEVIEIAKSFEWEYGIKKVVQHTSNLGLEKHILECGHLTKEYGSIILLEDDLIVSPQFYNYAVQGIKFYDNKTDIAGLSLYAYEFEELGWYRFYPKQSGTNTYFMQWASSWGQAWSHEQWTGFMDWYKDFSDFEGINIPSQVKGWKNSWKKYFIAYLADQNKYFAFPYQSYTSMMDGLGTHHTADSRNNNVSLVGKSHGNYPLAFTNFPNDELYYDSFFQPRNKQYYIKEIGESVTIEFDLFGTKKAENMRADYVFSCKPSNNPIKSYSNKLIPYEYNLEMDIEGDVYCLSKRGEIKADFTKVSFGRFLYQARKVFAIKEMAYTIYFRTLNKFLNRG</sequence>
<dbReference type="PANTHER" id="PTHR33604:SF3">
    <property type="entry name" value="OSJNBA0004B13.7 PROTEIN"/>
    <property type="match status" value="1"/>
</dbReference>
<dbReference type="PANTHER" id="PTHR33604">
    <property type="entry name" value="OSJNBA0004B13.7 PROTEIN"/>
    <property type="match status" value="1"/>
</dbReference>
<name>A0A918UK00_9BACT</name>
<dbReference type="EMBL" id="BMWX01000001">
    <property type="protein sequence ID" value="GGZ15402.1"/>
    <property type="molecule type" value="Genomic_DNA"/>
</dbReference>
<dbReference type="RefSeq" id="WP_018474318.1">
    <property type="nucleotide sequence ID" value="NZ_BMWX01000001.1"/>
</dbReference>
<dbReference type="SUPFAM" id="SSF53448">
    <property type="entry name" value="Nucleotide-diphospho-sugar transferases"/>
    <property type="match status" value="1"/>
</dbReference>
<evidence type="ECO:0008006" key="3">
    <source>
        <dbReference type="Google" id="ProtNLM"/>
    </source>
</evidence>
<reference evidence="1" key="2">
    <citation type="submission" date="2020-09" db="EMBL/GenBank/DDBJ databases">
        <authorList>
            <person name="Sun Q."/>
            <person name="Kim S."/>
        </authorList>
    </citation>
    <scope>NUCLEOTIDE SEQUENCE</scope>
    <source>
        <strain evidence="1">KCTC 12368</strain>
    </source>
</reference>
<comment type="caution">
    <text evidence="1">The sequence shown here is derived from an EMBL/GenBank/DDBJ whole genome shotgun (WGS) entry which is preliminary data.</text>
</comment>
<keyword evidence="2" id="KW-1185">Reference proteome</keyword>
<dbReference type="InterPro" id="IPR029044">
    <property type="entry name" value="Nucleotide-diphossugar_trans"/>
</dbReference>
<dbReference type="Gene3D" id="3.90.550.10">
    <property type="entry name" value="Spore Coat Polysaccharide Biosynthesis Protein SpsA, Chain A"/>
    <property type="match status" value="1"/>
</dbReference>
<reference evidence="1" key="1">
    <citation type="journal article" date="2014" name="Int. J. Syst. Evol. Microbiol.">
        <title>Complete genome sequence of Corynebacterium casei LMG S-19264T (=DSM 44701T), isolated from a smear-ripened cheese.</title>
        <authorList>
            <consortium name="US DOE Joint Genome Institute (JGI-PGF)"/>
            <person name="Walter F."/>
            <person name="Albersmeier A."/>
            <person name="Kalinowski J."/>
            <person name="Ruckert C."/>
        </authorList>
    </citation>
    <scope>NUCLEOTIDE SEQUENCE</scope>
    <source>
        <strain evidence="1">KCTC 12368</strain>
    </source>
</reference>
<evidence type="ECO:0000313" key="1">
    <source>
        <dbReference type="EMBL" id="GGZ15402.1"/>
    </source>
</evidence>
<protein>
    <recommendedName>
        <fullName evidence="3">GNT-I family protein</fullName>
    </recommendedName>
</protein>
<dbReference type="AlphaFoldDB" id="A0A918UK00"/>
<dbReference type="Proteomes" id="UP000619457">
    <property type="component" value="Unassembled WGS sequence"/>
</dbReference>
<proteinExistence type="predicted"/>
<gene>
    <name evidence="1" type="ORF">GCM10007049_04370</name>
</gene>
<organism evidence="1 2">
    <name type="scientific">Echinicola pacifica</name>
    <dbReference type="NCBI Taxonomy" id="346377"/>
    <lineage>
        <taxon>Bacteria</taxon>
        <taxon>Pseudomonadati</taxon>
        <taxon>Bacteroidota</taxon>
        <taxon>Cytophagia</taxon>
        <taxon>Cytophagales</taxon>
        <taxon>Cyclobacteriaceae</taxon>
        <taxon>Echinicola</taxon>
    </lineage>
</organism>